<evidence type="ECO:0000313" key="3">
    <source>
        <dbReference type="Proteomes" id="UP000694523"/>
    </source>
</evidence>
<dbReference type="Ensembl" id="ENSNMLT00000009082.1">
    <property type="protein sequence ID" value="ENSNMLP00000007984.1"/>
    <property type="gene ID" value="ENSNMLG00000005678.1"/>
</dbReference>
<accession>A0A8C6WHT8</accession>
<reference evidence="2" key="2">
    <citation type="submission" date="2025-09" db="UniProtKB">
        <authorList>
            <consortium name="Ensembl"/>
        </authorList>
    </citation>
    <scope>IDENTIFICATION</scope>
</reference>
<sequence>MFSNPIIDHFSVLTLPPVSCLPWQLQEKSPELKKWRPLQSLPRDPARSNAMRSGPGSLGSPGSHGSRPRCGVPDFPAPPDSAHRLRGPRRRRFVLYGGRLDKTHLTYRSDALPI</sequence>
<dbReference type="AlphaFoldDB" id="A0A8C6WHT8"/>
<name>A0A8C6WHT8_9GOBI</name>
<reference evidence="2" key="1">
    <citation type="submission" date="2025-08" db="UniProtKB">
        <authorList>
            <consortium name="Ensembl"/>
        </authorList>
    </citation>
    <scope>IDENTIFICATION</scope>
</reference>
<evidence type="ECO:0000313" key="2">
    <source>
        <dbReference type="Ensembl" id="ENSNMLP00000007984.1"/>
    </source>
</evidence>
<keyword evidence="3" id="KW-1185">Reference proteome</keyword>
<feature type="compositionally biased region" description="Low complexity" evidence="1">
    <location>
        <begin position="52"/>
        <end position="69"/>
    </location>
</feature>
<evidence type="ECO:0000256" key="1">
    <source>
        <dbReference type="SAM" id="MobiDB-lite"/>
    </source>
</evidence>
<dbReference type="Proteomes" id="UP000694523">
    <property type="component" value="Unplaced"/>
</dbReference>
<proteinExistence type="predicted"/>
<protein>
    <submittedName>
        <fullName evidence="2">Uncharacterized protein</fullName>
    </submittedName>
</protein>
<feature type="region of interest" description="Disordered" evidence="1">
    <location>
        <begin position="32"/>
        <end position="88"/>
    </location>
</feature>
<organism evidence="2 3">
    <name type="scientific">Neogobius melanostomus</name>
    <name type="common">round goby</name>
    <dbReference type="NCBI Taxonomy" id="47308"/>
    <lineage>
        <taxon>Eukaryota</taxon>
        <taxon>Metazoa</taxon>
        <taxon>Chordata</taxon>
        <taxon>Craniata</taxon>
        <taxon>Vertebrata</taxon>
        <taxon>Euteleostomi</taxon>
        <taxon>Actinopterygii</taxon>
        <taxon>Neopterygii</taxon>
        <taxon>Teleostei</taxon>
        <taxon>Neoteleostei</taxon>
        <taxon>Acanthomorphata</taxon>
        <taxon>Gobiaria</taxon>
        <taxon>Gobiiformes</taxon>
        <taxon>Gobioidei</taxon>
        <taxon>Gobiidae</taxon>
        <taxon>Benthophilinae</taxon>
        <taxon>Neogobiini</taxon>
        <taxon>Neogobius</taxon>
    </lineage>
</organism>